<evidence type="ECO:0000259" key="4">
    <source>
        <dbReference type="Pfam" id="PF14504"/>
    </source>
</evidence>
<feature type="transmembrane region" description="Helical" evidence="2">
    <location>
        <begin position="6"/>
        <end position="23"/>
    </location>
</feature>
<evidence type="ECO:0000256" key="1">
    <source>
        <dbReference type="SAM" id="MobiDB-lite"/>
    </source>
</evidence>
<keyword evidence="2" id="KW-0472">Membrane</keyword>
<dbReference type="CDD" id="cd05379">
    <property type="entry name" value="CAP_bacterial"/>
    <property type="match status" value="1"/>
</dbReference>
<evidence type="ECO:0000313" key="5">
    <source>
        <dbReference type="EMBL" id="MCM5671892.1"/>
    </source>
</evidence>
<accession>A0A8X8GQ29</accession>
<dbReference type="Pfam" id="PF00188">
    <property type="entry name" value="CAP"/>
    <property type="match status" value="1"/>
</dbReference>
<dbReference type="InterPro" id="IPR029410">
    <property type="entry name" value="CAP_assoc"/>
</dbReference>
<keyword evidence="2" id="KW-0812">Transmembrane</keyword>
<reference evidence="5 6" key="1">
    <citation type="submission" date="2022-06" db="EMBL/GenBank/DDBJ databases">
        <title>Staphylococcus hominis ShoR14 genome sequence.</title>
        <authorList>
            <person name="Yeo C.C."/>
            <person name="Chew C.H."/>
            <person name="Che Hamzah A.M."/>
            <person name="Al-Trad E.I."/>
        </authorList>
    </citation>
    <scope>NUCLEOTIDE SEQUENCE [LARGE SCALE GENOMIC DNA]</scope>
    <source>
        <strain evidence="5 6">ShoR14</strain>
    </source>
</reference>
<dbReference type="EMBL" id="JAGHKT020000003">
    <property type="protein sequence ID" value="MCM5671892.1"/>
    <property type="molecule type" value="Genomic_DNA"/>
</dbReference>
<sequence>MTKLVIKVLGVVFLITFLIYLFYSPRLKFDVLENPNNNNKISHSNQVSHSVKKQTENPAPKNGIGTWIGKDINYLTNKYGQANRTYPVKGGYTDYIVKRKQQYYIVTTKHDEIKSVYATGEKAQTGSLKINENASHIFEKTSINPDPSFKVNGKQYNFELSDEDIKTQTLIKYGNIYAQVYVDQQSNRIMGIRYLDKELLAFIKPYQLTDEEDISDDKFNNDRNNKDSLPYEQSPNQLITLYEITNQMRDLKHIPPLKVNSDISHIASANLYEATGTEDVEFTEEALKSQLGNENIDFIATSQNVGYDFDDVPTLIHSWMNSDIHRSRMLNKKYNEMGGEVMRNYYSLIFVQK</sequence>
<feature type="compositionally biased region" description="Polar residues" evidence="1">
    <location>
        <begin position="40"/>
        <end position="49"/>
    </location>
</feature>
<dbReference type="AlphaFoldDB" id="A0A8X8GQ29"/>
<dbReference type="PANTHER" id="PTHR31157">
    <property type="entry name" value="SCP DOMAIN-CONTAINING PROTEIN"/>
    <property type="match status" value="1"/>
</dbReference>
<proteinExistence type="predicted"/>
<dbReference type="Pfam" id="PF14504">
    <property type="entry name" value="CAP_assoc_N"/>
    <property type="match status" value="1"/>
</dbReference>
<dbReference type="InterPro" id="IPR014044">
    <property type="entry name" value="CAP_dom"/>
</dbReference>
<name>A0A8X8GQ29_STAHO</name>
<feature type="domain" description="CAP-associated" evidence="4">
    <location>
        <begin position="68"/>
        <end position="206"/>
    </location>
</feature>
<gene>
    <name evidence="5" type="ORF">J7T32_003800</name>
</gene>
<dbReference type="RefSeq" id="WP_017175731.1">
    <property type="nucleotide sequence ID" value="NZ_CP014107.1"/>
</dbReference>
<protein>
    <submittedName>
        <fullName evidence="5">CAP-associated domain-containing protein</fullName>
    </submittedName>
</protein>
<evidence type="ECO:0000259" key="3">
    <source>
        <dbReference type="Pfam" id="PF00188"/>
    </source>
</evidence>
<dbReference type="Gene3D" id="3.40.33.10">
    <property type="entry name" value="CAP"/>
    <property type="match status" value="1"/>
</dbReference>
<dbReference type="PANTHER" id="PTHR31157:SF26">
    <property type="entry name" value="SCP-LIKE EXTRACELLULAR PROTEIN"/>
    <property type="match status" value="1"/>
</dbReference>
<dbReference type="SUPFAM" id="SSF55797">
    <property type="entry name" value="PR-1-like"/>
    <property type="match status" value="1"/>
</dbReference>
<evidence type="ECO:0000313" key="6">
    <source>
        <dbReference type="Proteomes" id="UP000665944"/>
    </source>
</evidence>
<keyword evidence="6" id="KW-1185">Reference proteome</keyword>
<feature type="region of interest" description="Disordered" evidence="1">
    <location>
        <begin position="40"/>
        <end position="62"/>
    </location>
</feature>
<keyword evidence="2" id="KW-1133">Transmembrane helix</keyword>
<dbReference type="InterPro" id="IPR035940">
    <property type="entry name" value="CAP_sf"/>
</dbReference>
<feature type="domain" description="SCP" evidence="3">
    <location>
        <begin position="243"/>
        <end position="347"/>
    </location>
</feature>
<comment type="caution">
    <text evidence="5">The sequence shown here is derived from an EMBL/GenBank/DDBJ whole genome shotgun (WGS) entry which is preliminary data.</text>
</comment>
<organism evidence="5 6">
    <name type="scientific">Staphylococcus hominis</name>
    <dbReference type="NCBI Taxonomy" id="1290"/>
    <lineage>
        <taxon>Bacteria</taxon>
        <taxon>Bacillati</taxon>
        <taxon>Bacillota</taxon>
        <taxon>Bacilli</taxon>
        <taxon>Bacillales</taxon>
        <taxon>Staphylococcaceae</taxon>
        <taxon>Staphylococcus</taxon>
    </lineage>
</organism>
<evidence type="ECO:0000256" key="2">
    <source>
        <dbReference type="SAM" id="Phobius"/>
    </source>
</evidence>
<dbReference type="Proteomes" id="UP000665944">
    <property type="component" value="Unassembled WGS sequence"/>
</dbReference>